<organism evidence="1 2">
    <name type="scientific">Desulfovibrio piger ATCC 29098</name>
    <dbReference type="NCBI Taxonomy" id="411464"/>
    <lineage>
        <taxon>Bacteria</taxon>
        <taxon>Pseudomonadati</taxon>
        <taxon>Thermodesulfobacteriota</taxon>
        <taxon>Desulfovibrionia</taxon>
        <taxon>Desulfovibrionales</taxon>
        <taxon>Desulfovibrionaceae</taxon>
        <taxon>Desulfovibrio</taxon>
    </lineage>
</organism>
<reference evidence="1 2" key="1">
    <citation type="submission" date="2008-10" db="EMBL/GenBank/DDBJ databases">
        <title>Draft genome sequence of Desulvovibrio piger (ATCC 29098).</title>
        <authorList>
            <person name="Sudarsanam P."/>
            <person name="Ley R."/>
            <person name="Guruge J."/>
            <person name="Turnbaugh P.J."/>
            <person name="Mahowald M."/>
            <person name="Liep D."/>
            <person name="Gordon J."/>
        </authorList>
    </citation>
    <scope>NUCLEOTIDE SEQUENCE [LARGE SCALE GENOMIC DNA]</scope>
    <source>
        <strain evidence="1 2">ATCC 29098</strain>
    </source>
</reference>
<reference evidence="1 2" key="2">
    <citation type="submission" date="2008-10" db="EMBL/GenBank/DDBJ databases">
        <authorList>
            <person name="Fulton L."/>
            <person name="Clifton S."/>
            <person name="Fulton B."/>
            <person name="Xu J."/>
            <person name="Minx P."/>
            <person name="Pepin K.H."/>
            <person name="Johnson M."/>
            <person name="Bhonagiri V."/>
            <person name="Nash W.E."/>
            <person name="Mardis E.R."/>
            <person name="Wilson R.K."/>
        </authorList>
    </citation>
    <scope>NUCLEOTIDE SEQUENCE [LARGE SCALE GENOMIC DNA]</scope>
    <source>
        <strain evidence="1 2">ATCC 29098</strain>
    </source>
</reference>
<evidence type="ECO:0000313" key="2">
    <source>
        <dbReference type="Proteomes" id="UP000003676"/>
    </source>
</evidence>
<protein>
    <submittedName>
        <fullName evidence="1">Uncharacterized protein</fullName>
    </submittedName>
</protein>
<dbReference type="AntiFam" id="ANF00057">
    <property type="entry name" value="Translation of E. coli type CRISPR repeat"/>
</dbReference>
<accession>B6WPR8</accession>
<comment type="caution">
    <text evidence="1">The sequence shown here is derived from an EMBL/GenBank/DDBJ whole genome shotgun (WGS) entry which is preliminary data.</text>
</comment>
<dbReference type="Proteomes" id="UP000003676">
    <property type="component" value="Unassembled WGS sequence"/>
</dbReference>
<name>B6WPR8_9BACT</name>
<gene>
    <name evidence="1" type="ORF">DESPIG_00033</name>
</gene>
<proteinExistence type="predicted"/>
<dbReference type="AlphaFoldDB" id="B6WPR8"/>
<sequence length="50" mass="5820">MRVFPTRVGMNRPLWQIPALRSSIPHTRGDEPLDLQFRDGCQQYSPHAWG</sequence>
<evidence type="ECO:0000313" key="1">
    <source>
        <dbReference type="EMBL" id="EEB35029.1"/>
    </source>
</evidence>
<dbReference type="EMBL" id="ABXU01000001">
    <property type="protein sequence ID" value="EEB35029.1"/>
    <property type="molecule type" value="Genomic_DNA"/>
</dbReference>
<dbReference type="HOGENOM" id="CLU_3117174_0_0_7"/>